<dbReference type="SUPFAM" id="SSF53223">
    <property type="entry name" value="Aminoacid dehydrogenase-like, N-terminal domain"/>
    <property type="match status" value="1"/>
</dbReference>
<sequence>MRIHELIRSQSLSAKKGYGRHPRLWLDVQQHENLFQAYFKDVWKSKRAIKVAADAALSVVPSLASTQKAVDSSQGDAKFAKEVLERLAGHFALYDFAASVGKLPNAQPFISINMGGEGQMSRILNTNLTPVSHPLLPNKAAPGQLSFKEIQQALHLLGLLPAKKFYLLGTPIGHSMSPTLHNTAFKLLGLPHNYELLETKDVGEEIKVAISEPDFGGASVTIPFKLDVIPLLDRLMDAAEKIGAVSTIIPETVTNADGGSGKVLVGDNTDWLGLEPALPKGFRLLISNDSKGPWAWLSERVDEEEGGGVDKTLKVVDDLEGLARETGETLNIIVSTVPASATTTASSPSPSPSNNSTAVAAGVTLPKSLFDYRDGPAVVVDMAYKPEETPLLRLAKESGSSNWVWVPGVEVSLEQGYVQFELWTGRKCPKEQLGTTVLTRYRAQA</sequence>
<dbReference type="AlphaFoldDB" id="A0A9W8M9R3"/>
<dbReference type="InterPro" id="IPR001381">
    <property type="entry name" value="DHquinase_I"/>
</dbReference>
<dbReference type="InterPro" id="IPR046346">
    <property type="entry name" value="Aminoacid_DH-like_N_sf"/>
</dbReference>
<evidence type="ECO:0000259" key="2">
    <source>
        <dbReference type="Pfam" id="PF18317"/>
    </source>
</evidence>
<dbReference type="Gene3D" id="3.20.20.70">
    <property type="entry name" value="Aldolase class I"/>
    <property type="match status" value="1"/>
</dbReference>
<organism evidence="3 4">
    <name type="scientific">Candolleomyces eurysporus</name>
    <dbReference type="NCBI Taxonomy" id="2828524"/>
    <lineage>
        <taxon>Eukaryota</taxon>
        <taxon>Fungi</taxon>
        <taxon>Dikarya</taxon>
        <taxon>Basidiomycota</taxon>
        <taxon>Agaricomycotina</taxon>
        <taxon>Agaricomycetes</taxon>
        <taxon>Agaricomycetidae</taxon>
        <taxon>Agaricales</taxon>
        <taxon>Agaricineae</taxon>
        <taxon>Psathyrellaceae</taxon>
        <taxon>Candolleomyces</taxon>
    </lineage>
</organism>
<dbReference type="Pfam" id="PF08501">
    <property type="entry name" value="Shikimate_dh_N"/>
    <property type="match status" value="1"/>
</dbReference>
<dbReference type="SUPFAM" id="SSF51735">
    <property type="entry name" value="NAD(P)-binding Rossmann-fold domains"/>
    <property type="match status" value="1"/>
</dbReference>
<comment type="caution">
    <text evidence="3">The sequence shown here is derived from an EMBL/GenBank/DDBJ whole genome shotgun (WGS) entry which is preliminary data.</text>
</comment>
<dbReference type="Pfam" id="PF18317">
    <property type="entry name" value="SDH_C"/>
    <property type="match status" value="1"/>
</dbReference>
<evidence type="ECO:0000313" key="4">
    <source>
        <dbReference type="Proteomes" id="UP001140091"/>
    </source>
</evidence>
<dbReference type="PANTHER" id="PTHR21089:SF1">
    <property type="entry name" value="BIFUNCTIONAL 3-DEHYDROQUINATE DEHYDRATASE_SHIKIMATE DEHYDROGENASE, CHLOROPLASTIC"/>
    <property type="match status" value="1"/>
</dbReference>
<dbReference type="InterPro" id="IPR041121">
    <property type="entry name" value="SDH_C"/>
</dbReference>
<dbReference type="InterPro" id="IPR013708">
    <property type="entry name" value="Shikimate_DH-bd_N"/>
</dbReference>
<dbReference type="OrthoDB" id="197068at2759"/>
<dbReference type="GO" id="GO:0003855">
    <property type="term" value="F:3-dehydroquinate dehydratase activity"/>
    <property type="evidence" value="ECO:0007669"/>
    <property type="project" value="InterPro"/>
</dbReference>
<feature type="domain" description="Shikimate dehydrogenase substrate binding N-terminal" evidence="1">
    <location>
        <begin position="167"/>
        <end position="248"/>
    </location>
</feature>
<gene>
    <name evidence="3" type="ORF">H1R20_g16383</name>
</gene>
<dbReference type="EMBL" id="JANBPK010001792">
    <property type="protein sequence ID" value="KAJ2920709.1"/>
    <property type="molecule type" value="Genomic_DNA"/>
</dbReference>
<dbReference type="Gene3D" id="3.40.50.10860">
    <property type="entry name" value="Leucine Dehydrogenase, chain A, domain 1"/>
    <property type="match status" value="1"/>
</dbReference>
<proteinExistence type="predicted"/>
<dbReference type="PANTHER" id="PTHR21089">
    <property type="entry name" value="SHIKIMATE DEHYDROGENASE"/>
    <property type="match status" value="1"/>
</dbReference>
<name>A0A9W8M9R3_9AGAR</name>
<dbReference type="Proteomes" id="UP001140091">
    <property type="component" value="Unassembled WGS sequence"/>
</dbReference>
<dbReference type="GO" id="GO:0019632">
    <property type="term" value="P:shikimate metabolic process"/>
    <property type="evidence" value="ECO:0007669"/>
    <property type="project" value="TreeGrafter"/>
</dbReference>
<keyword evidence="4" id="KW-1185">Reference proteome</keyword>
<dbReference type="SUPFAM" id="SSF51569">
    <property type="entry name" value="Aldolase"/>
    <property type="match status" value="1"/>
</dbReference>
<dbReference type="InterPro" id="IPR013785">
    <property type="entry name" value="Aldolase_TIM"/>
</dbReference>
<dbReference type="InterPro" id="IPR022893">
    <property type="entry name" value="Shikimate_DH_fam"/>
</dbReference>
<evidence type="ECO:0000259" key="1">
    <source>
        <dbReference type="Pfam" id="PF08501"/>
    </source>
</evidence>
<dbReference type="Pfam" id="PF01487">
    <property type="entry name" value="DHquinase_I"/>
    <property type="match status" value="1"/>
</dbReference>
<accession>A0A9W8M9R3</accession>
<dbReference type="Gene3D" id="3.40.50.720">
    <property type="entry name" value="NAD(P)-binding Rossmann-like Domain"/>
    <property type="match status" value="1"/>
</dbReference>
<dbReference type="GO" id="GO:0009423">
    <property type="term" value="P:chorismate biosynthetic process"/>
    <property type="evidence" value="ECO:0007669"/>
    <property type="project" value="TreeGrafter"/>
</dbReference>
<protein>
    <submittedName>
        <fullName evidence="3">Uncharacterized protein</fullName>
    </submittedName>
</protein>
<feature type="non-terminal residue" evidence="3">
    <location>
        <position position="1"/>
    </location>
</feature>
<dbReference type="GO" id="GO:0004764">
    <property type="term" value="F:shikimate 3-dehydrogenase (NADP+) activity"/>
    <property type="evidence" value="ECO:0007669"/>
    <property type="project" value="InterPro"/>
</dbReference>
<reference evidence="3" key="1">
    <citation type="submission" date="2022-06" db="EMBL/GenBank/DDBJ databases">
        <title>Genome Sequence of Candolleomyces eurysporus.</title>
        <authorList>
            <person name="Buettner E."/>
        </authorList>
    </citation>
    <scope>NUCLEOTIDE SEQUENCE</scope>
    <source>
        <strain evidence="3">VTCC 930004</strain>
    </source>
</reference>
<dbReference type="InterPro" id="IPR036291">
    <property type="entry name" value="NAD(P)-bd_dom_sf"/>
</dbReference>
<evidence type="ECO:0000313" key="3">
    <source>
        <dbReference type="EMBL" id="KAJ2920709.1"/>
    </source>
</evidence>
<feature type="domain" description="SDH C-terminal" evidence="2">
    <location>
        <begin position="408"/>
        <end position="431"/>
    </location>
</feature>